<dbReference type="eggNOG" id="COG0473">
    <property type="taxonomic scope" value="Bacteria"/>
</dbReference>
<dbReference type="AlphaFoldDB" id="A0A067WFP8"/>
<protein>
    <submittedName>
        <fullName evidence="1">Uncharacterized protein</fullName>
    </submittedName>
</protein>
<dbReference type="EMBL" id="AHPL01000010">
    <property type="protein sequence ID" value="KEC54742.1"/>
    <property type="molecule type" value="Genomic_DNA"/>
</dbReference>
<dbReference type="PATRIC" id="fig|1134510.3.peg.1535"/>
<dbReference type="Gene3D" id="3.40.718.10">
    <property type="entry name" value="Isopropylmalate Dehydrogenase"/>
    <property type="match status" value="1"/>
</dbReference>
<reference evidence="1 2" key="1">
    <citation type="submission" date="2012-04" db="EMBL/GenBank/DDBJ databases">
        <title>The Genome Sequence of Bartonella koehlerae C-29.</title>
        <authorList>
            <consortium name="The Broad Institute Genome Sequencing Platform"/>
            <consortium name="The Broad Institute Genome Sequencing Center for Infectious Disease"/>
            <person name="Feldgarden M."/>
            <person name="Kirby J."/>
            <person name="Kosoy M."/>
            <person name="Birtles R."/>
            <person name="Probert W.S."/>
            <person name="Chiaraviglio L."/>
            <person name="Walker B."/>
            <person name="Young S.K."/>
            <person name="Zeng Q."/>
            <person name="Gargeya S."/>
            <person name="Fitzgerald M."/>
            <person name="Haas B."/>
            <person name="Abouelleil A."/>
            <person name="Alvarado L."/>
            <person name="Arachchi H.M."/>
            <person name="Berlin A.M."/>
            <person name="Chapman S.B."/>
            <person name="Goldberg J."/>
            <person name="Griggs A."/>
            <person name="Gujja S."/>
            <person name="Hansen M."/>
            <person name="Howarth C."/>
            <person name="Imamovic A."/>
            <person name="Larimer J."/>
            <person name="McCowen C."/>
            <person name="Montmayeur A."/>
            <person name="Murphy C."/>
            <person name="Neiman D."/>
            <person name="Pearson M."/>
            <person name="Priest M."/>
            <person name="Roberts A."/>
            <person name="Saif S."/>
            <person name="Shea T."/>
            <person name="Sisk P."/>
            <person name="Sykes S."/>
            <person name="Wortman J."/>
            <person name="Nusbaum C."/>
            <person name="Birren B."/>
        </authorList>
    </citation>
    <scope>NUCLEOTIDE SEQUENCE [LARGE SCALE GENOMIC DNA]</scope>
    <source>
        <strain evidence="1 2">C-29</strain>
    </source>
</reference>
<dbReference type="Proteomes" id="UP000027015">
    <property type="component" value="Unassembled WGS sequence"/>
</dbReference>
<evidence type="ECO:0000313" key="2">
    <source>
        <dbReference type="Proteomes" id="UP000027015"/>
    </source>
</evidence>
<organism evidence="1 2">
    <name type="scientific">Bartonella koehlerae C-29</name>
    <dbReference type="NCBI Taxonomy" id="1134510"/>
    <lineage>
        <taxon>Bacteria</taxon>
        <taxon>Pseudomonadati</taxon>
        <taxon>Pseudomonadota</taxon>
        <taxon>Alphaproteobacteria</taxon>
        <taxon>Hyphomicrobiales</taxon>
        <taxon>Bartonellaceae</taxon>
        <taxon>Bartonella</taxon>
    </lineage>
</organism>
<dbReference type="STRING" id="1134510.O9A_01356"/>
<dbReference type="SUPFAM" id="SSF53659">
    <property type="entry name" value="Isocitrate/Isopropylmalate dehydrogenase-like"/>
    <property type="match status" value="1"/>
</dbReference>
<gene>
    <name evidence="1" type="ORF">O9A_01356</name>
</gene>
<comment type="caution">
    <text evidence="1">The sequence shown here is derived from an EMBL/GenBank/DDBJ whole genome shotgun (WGS) entry which is preliminary data.</text>
</comment>
<keyword evidence="2" id="KW-1185">Reference proteome</keyword>
<dbReference type="HOGENOM" id="CLU_3040772_0_0_5"/>
<proteinExistence type="predicted"/>
<sequence length="54" mass="6295">MTVHLQTCFGLGRLFEYVFSYAREHNFKRITSADKPNIIGENGQFAQEIFENII</sequence>
<dbReference type="RefSeq" id="WP_245262481.1">
    <property type="nucleotide sequence ID" value="NZ_CADEAH010000012.1"/>
</dbReference>
<evidence type="ECO:0000313" key="1">
    <source>
        <dbReference type="EMBL" id="KEC54742.1"/>
    </source>
</evidence>
<name>A0A067WFP8_9HYPH</name>
<accession>A0A067WFP8</accession>